<dbReference type="OrthoDB" id="9804723at2"/>
<dbReference type="Proteomes" id="UP000319897">
    <property type="component" value="Unassembled WGS sequence"/>
</dbReference>
<dbReference type="InterPro" id="IPR000073">
    <property type="entry name" value="AB_hydrolase_1"/>
</dbReference>
<gene>
    <name evidence="2" type="ORF">FJQ54_11105</name>
</gene>
<comment type="caution">
    <text evidence="2">The sequence shown here is derived from an EMBL/GenBank/DDBJ whole genome shotgun (WGS) entry which is preliminary data.</text>
</comment>
<evidence type="ECO:0000313" key="2">
    <source>
        <dbReference type="EMBL" id="TPE60538.1"/>
    </source>
</evidence>
<dbReference type="PANTHER" id="PTHR43194:SF2">
    <property type="entry name" value="PEROXISOMAL MEMBRANE PROTEIN LPX1"/>
    <property type="match status" value="1"/>
</dbReference>
<dbReference type="EMBL" id="VFSU01000026">
    <property type="protein sequence ID" value="TPE60538.1"/>
    <property type="molecule type" value="Genomic_DNA"/>
</dbReference>
<dbReference type="GO" id="GO:0016787">
    <property type="term" value="F:hydrolase activity"/>
    <property type="evidence" value="ECO:0007669"/>
    <property type="project" value="UniProtKB-KW"/>
</dbReference>
<organism evidence="2 3">
    <name type="scientific">Sandaracinobacter neustonicus</name>
    <dbReference type="NCBI Taxonomy" id="1715348"/>
    <lineage>
        <taxon>Bacteria</taxon>
        <taxon>Pseudomonadati</taxon>
        <taxon>Pseudomonadota</taxon>
        <taxon>Alphaproteobacteria</taxon>
        <taxon>Sphingomonadales</taxon>
        <taxon>Sphingosinicellaceae</taxon>
        <taxon>Sandaracinobacter</taxon>
    </lineage>
</organism>
<name>A0A501XIP7_9SPHN</name>
<dbReference type="Pfam" id="PF00561">
    <property type="entry name" value="Abhydrolase_1"/>
    <property type="match status" value="1"/>
</dbReference>
<proteinExistence type="predicted"/>
<evidence type="ECO:0000313" key="3">
    <source>
        <dbReference type="Proteomes" id="UP000319897"/>
    </source>
</evidence>
<dbReference type="SUPFAM" id="SSF53474">
    <property type="entry name" value="alpha/beta-Hydrolases"/>
    <property type="match status" value="1"/>
</dbReference>
<keyword evidence="3" id="KW-1185">Reference proteome</keyword>
<feature type="domain" description="AB hydrolase-1" evidence="1">
    <location>
        <begin position="20"/>
        <end position="113"/>
    </location>
</feature>
<accession>A0A501XIP7</accession>
<evidence type="ECO:0000259" key="1">
    <source>
        <dbReference type="Pfam" id="PF00561"/>
    </source>
</evidence>
<sequence>MEFHSFDGTRLHVTELGEGPPVLLLHGLFSSAETNWIRYGTAKRLAEGGYRLIMPDFRGHGQSDAPEGADYWPADVLARDIEALVAHLGLGGDFVLGGYSLGARTVARLLARGMQPRAAIFAGMGLRGLVKGGDRAGFFVRMIEGRGTWARGTPEFTAEAFMKSSTKNPDCIVHLLNGQQSTSDDVIAGFALPSLVVCGAQDQDNGSAPDLAALLPDGRYAEIPGTHMGSVTRPELGAAMLDFLKGL</sequence>
<dbReference type="InterPro" id="IPR050228">
    <property type="entry name" value="Carboxylesterase_BioH"/>
</dbReference>
<dbReference type="InterPro" id="IPR029058">
    <property type="entry name" value="AB_hydrolase_fold"/>
</dbReference>
<protein>
    <submittedName>
        <fullName evidence="2">Alpha/beta hydrolase</fullName>
    </submittedName>
</protein>
<keyword evidence="2" id="KW-0378">Hydrolase</keyword>
<dbReference type="Gene3D" id="3.40.50.1820">
    <property type="entry name" value="alpha/beta hydrolase"/>
    <property type="match status" value="1"/>
</dbReference>
<dbReference type="AlphaFoldDB" id="A0A501XIP7"/>
<dbReference type="PANTHER" id="PTHR43194">
    <property type="entry name" value="HYDROLASE ALPHA/BETA FOLD FAMILY"/>
    <property type="match status" value="1"/>
</dbReference>
<reference evidence="2 3" key="1">
    <citation type="submission" date="2019-06" db="EMBL/GenBank/DDBJ databases">
        <authorList>
            <person name="Lee I."/>
            <person name="Jang G.I."/>
            <person name="Hwang C.Y."/>
        </authorList>
    </citation>
    <scope>NUCLEOTIDE SEQUENCE [LARGE SCALE GENOMIC DNA]</scope>
    <source>
        <strain evidence="2 3">PAMC 28131</strain>
    </source>
</reference>
<dbReference type="RefSeq" id="WP_140928474.1">
    <property type="nucleotide sequence ID" value="NZ_VFSU01000026.1"/>
</dbReference>